<dbReference type="InterPro" id="IPR019658">
    <property type="entry name" value="DUF2515"/>
</dbReference>
<protein>
    <recommendedName>
        <fullName evidence="3">DUF2515 domain-containing protein</fullName>
    </recommendedName>
</protein>
<keyword evidence="2" id="KW-1185">Reference proteome</keyword>
<dbReference type="OrthoDB" id="2690514at2"/>
<dbReference type="EMBL" id="FNHW01000001">
    <property type="protein sequence ID" value="SDM68775.1"/>
    <property type="molecule type" value="Genomic_DNA"/>
</dbReference>
<sequence>MKNHRINRTLSKAFLIPSALTARFFKRLKPAAEKEYFWKMSPDDKNWLSFRLKKHDFDGKIPVYIGDEKRIIEDILQKTREKNQNNITRTDAYYRYFKRHQKLHWAFLAHMVSRNAGYHMTDLQGEFLKRLLTDEQRQKIYWTLETANSIIFQDVYPQLLLYEESKRLGRSLFHLLKGFDVSSFMRGVWEHFFWKKDSRILTMALIINEQNVIEKEVIQNDIHKEVFQSLPFQLQNLFQLTKIFFPVAGEKPKLAGIPVTAFRDLSKRIKIGKRLYSLLFHEKIFSGILEFADKQKHTGSRADYWGHVFSSDAAVYLPCYKKERIRFFSLKRKASPFYSPELLSCWTIFYSSVSQKEDWFTGTALPPFFDGISHEKPLFIDRAYWIDLHHLEGAVLAKQLFT</sequence>
<accession>A0A1G9VA89</accession>
<dbReference type="Pfam" id="PF10720">
    <property type="entry name" value="DUF2515"/>
    <property type="match status" value="1"/>
</dbReference>
<dbReference type="RefSeq" id="WP_090233540.1">
    <property type="nucleotide sequence ID" value="NZ_FNHW01000001.1"/>
</dbReference>
<evidence type="ECO:0008006" key="3">
    <source>
        <dbReference type="Google" id="ProtNLM"/>
    </source>
</evidence>
<evidence type="ECO:0000313" key="1">
    <source>
        <dbReference type="EMBL" id="SDM68775.1"/>
    </source>
</evidence>
<name>A0A1G9VA89_9BACL</name>
<proteinExistence type="predicted"/>
<gene>
    <name evidence="1" type="ORF">SAMN04488137_1447</name>
</gene>
<reference evidence="2" key="1">
    <citation type="submission" date="2016-10" db="EMBL/GenBank/DDBJ databases">
        <authorList>
            <person name="Varghese N."/>
            <person name="Submissions S."/>
        </authorList>
    </citation>
    <scope>NUCLEOTIDE SEQUENCE [LARGE SCALE GENOMIC DNA]</scope>
    <source>
        <strain evidence="2">CGMCC 1.6854</strain>
    </source>
</reference>
<evidence type="ECO:0000313" key="2">
    <source>
        <dbReference type="Proteomes" id="UP000199544"/>
    </source>
</evidence>
<organism evidence="1 2">
    <name type="scientific">Fictibacillus solisalsi</name>
    <dbReference type="NCBI Taxonomy" id="459525"/>
    <lineage>
        <taxon>Bacteria</taxon>
        <taxon>Bacillati</taxon>
        <taxon>Bacillota</taxon>
        <taxon>Bacilli</taxon>
        <taxon>Bacillales</taxon>
        <taxon>Fictibacillaceae</taxon>
        <taxon>Fictibacillus</taxon>
    </lineage>
</organism>
<dbReference type="STRING" id="459525.SAMN04488137_1447"/>
<dbReference type="AlphaFoldDB" id="A0A1G9VA89"/>
<dbReference type="Proteomes" id="UP000199544">
    <property type="component" value="Unassembled WGS sequence"/>
</dbReference>